<feature type="region of interest" description="Disordered" evidence="1">
    <location>
        <begin position="206"/>
        <end position="238"/>
    </location>
</feature>
<dbReference type="SUPFAM" id="SSF47473">
    <property type="entry name" value="EF-hand"/>
    <property type="match status" value="1"/>
</dbReference>
<protein>
    <recommendedName>
        <fullName evidence="4">EF-hand domain-containing protein</fullName>
    </recommendedName>
</protein>
<feature type="compositionally biased region" description="Polar residues" evidence="1">
    <location>
        <begin position="221"/>
        <end position="238"/>
    </location>
</feature>
<proteinExistence type="predicted"/>
<dbReference type="InterPro" id="IPR011992">
    <property type="entry name" value="EF-hand-dom_pair"/>
</dbReference>
<dbReference type="EMBL" id="CAJNNV010029237">
    <property type="protein sequence ID" value="CAE8627686.1"/>
    <property type="molecule type" value="Genomic_DNA"/>
</dbReference>
<feature type="region of interest" description="Disordered" evidence="1">
    <location>
        <begin position="170"/>
        <end position="192"/>
    </location>
</feature>
<evidence type="ECO:0000313" key="2">
    <source>
        <dbReference type="EMBL" id="CAE8627686.1"/>
    </source>
</evidence>
<comment type="caution">
    <text evidence="2">The sequence shown here is derived from an EMBL/GenBank/DDBJ whole genome shotgun (WGS) entry which is preliminary data.</text>
</comment>
<dbReference type="AlphaFoldDB" id="A0A813GKV9"/>
<reference evidence="2" key="1">
    <citation type="submission" date="2021-02" db="EMBL/GenBank/DDBJ databases">
        <authorList>
            <person name="Dougan E. K."/>
            <person name="Rhodes N."/>
            <person name="Thang M."/>
            <person name="Chan C."/>
        </authorList>
    </citation>
    <scope>NUCLEOTIDE SEQUENCE</scope>
</reference>
<dbReference type="Gene3D" id="1.10.238.10">
    <property type="entry name" value="EF-hand"/>
    <property type="match status" value="1"/>
</dbReference>
<organism evidence="2 3">
    <name type="scientific">Polarella glacialis</name>
    <name type="common">Dinoflagellate</name>
    <dbReference type="NCBI Taxonomy" id="89957"/>
    <lineage>
        <taxon>Eukaryota</taxon>
        <taxon>Sar</taxon>
        <taxon>Alveolata</taxon>
        <taxon>Dinophyceae</taxon>
        <taxon>Suessiales</taxon>
        <taxon>Suessiaceae</taxon>
        <taxon>Polarella</taxon>
    </lineage>
</organism>
<keyword evidence="3" id="KW-1185">Reference proteome</keyword>
<evidence type="ECO:0000313" key="3">
    <source>
        <dbReference type="Proteomes" id="UP000654075"/>
    </source>
</evidence>
<name>A0A813GKV9_POLGL</name>
<feature type="compositionally biased region" description="Low complexity" evidence="1">
    <location>
        <begin position="173"/>
        <end position="186"/>
    </location>
</feature>
<dbReference type="Proteomes" id="UP000654075">
    <property type="component" value="Unassembled WGS sequence"/>
</dbReference>
<sequence>MDSNLPSFGGVSSAESLETGGGVQPTTAELFPLPAESAGSSHPPVPVPVEDELFDGLARDEVQSQVKGFLAQLPLSERQEVLERLLQQVRGQRPTTASDQVDESCEFLARLLELESGDSGRWEAVLESVLVRCAILPKDVLLPGGVDTGAAPAPGSDDALGHFAVETQGDALQEQQQKQQQQQQQQHPGEEAPQFLASRRELRLTPSARTPLGSPGKSGKCFSSSAEDTQEQIGTSTPTATSSFQAVLDAFRAQDASQGGTVEREVLACALQSFSLLADKDVDKLLAAAKVSCSGSVRYEDFISWAFR</sequence>
<evidence type="ECO:0000256" key="1">
    <source>
        <dbReference type="SAM" id="MobiDB-lite"/>
    </source>
</evidence>
<gene>
    <name evidence="2" type="ORF">PGLA1383_LOCUS44415</name>
</gene>
<evidence type="ECO:0008006" key="4">
    <source>
        <dbReference type="Google" id="ProtNLM"/>
    </source>
</evidence>
<accession>A0A813GKV9</accession>
<feature type="region of interest" description="Disordered" evidence="1">
    <location>
        <begin position="1"/>
        <end position="49"/>
    </location>
</feature>